<feature type="domain" description="DNA ligase D polymerase" evidence="1">
    <location>
        <begin position="65"/>
        <end position="315"/>
    </location>
</feature>
<proteinExistence type="predicted"/>
<dbReference type="PANTHER" id="PTHR42705">
    <property type="entry name" value="BIFUNCTIONAL NON-HOMOLOGOUS END JOINING PROTEIN LIGD"/>
    <property type="match status" value="1"/>
</dbReference>
<name>A0A7I7YY08_9MYCO</name>
<evidence type="ECO:0000313" key="3">
    <source>
        <dbReference type="Proteomes" id="UP000467105"/>
    </source>
</evidence>
<dbReference type="EMBL" id="AP022614">
    <property type="protein sequence ID" value="BBZ46242.1"/>
    <property type="molecule type" value="Genomic_DNA"/>
</dbReference>
<protein>
    <submittedName>
        <fullName evidence="2">DNA polymerase domain-containing protein</fullName>
    </submittedName>
</protein>
<organism evidence="2 3">
    <name type="scientific">Mycobacterium parmense</name>
    <dbReference type="NCBI Taxonomy" id="185642"/>
    <lineage>
        <taxon>Bacteria</taxon>
        <taxon>Bacillati</taxon>
        <taxon>Actinomycetota</taxon>
        <taxon>Actinomycetes</taxon>
        <taxon>Mycobacteriales</taxon>
        <taxon>Mycobacteriaceae</taxon>
        <taxon>Mycobacterium</taxon>
        <taxon>Mycobacterium simiae complex</taxon>
    </lineage>
</organism>
<dbReference type="CDD" id="cd04865">
    <property type="entry name" value="LigD_Pol_like_2"/>
    <property type="match status" value="1"/>
</dbReference>
<reference evidence="2 3" key="1">
    <citation type="journal article" date="2019" name="Emerg. Microbes Infect.">
        <title>Comprehensive subspecies identification of 175 nontuberculous mycobacteria species based on 7547 genomic profiles.</title>
        <authorList>
            <person name="Matsumoto Y."/>
            <person name="Kinjo T."/>
            <person name="Motooka D."/>
            <person name="Nabeya D."/>
            <person name="Jung N."/>
            <person name="Uechi K."/>
            <person name="Horii T."/>
            <person name="Iida T."/>
            <person name="Fujita J."/>
            <person name="Nakamura S."/>
        </authorList>
    </citation>
    <scope>NUCLEOTIDE SEQUENCE [LARGE SCALE GENOMIC DNA]</scope>
    <source>
        <strain evidence="2 3">JCM 14742</strain>
    </source>
</reference>
<evidence type="ECO:0000259" key="1">
    <source>
        <dbReference type="Pfam" id="PF21686"/>
    </source>
</evidence>
<keyword evidence="3" id="KW-1185">Reference proteome</keyword>
<sequence>MKSTICDVRLSAARNLWRITIDCMSRPVSLEVAGHEVTITHPDKVVFPGEVGPETTSRLPRSRSKLDLIDYYLSVADGALRGVAGRPMILKRFVKGIGEEAVFQKRAPANRPDFVDVAELRYARGTSAAEAVIHDAAGLAWAVNLGCVDLNPHPVLAGDLDHPDELRVDLDPMPGVSWRRIVHVALVVREVLEDYGLTAWPKTSGSRGFHIYARIAPRWDFRQVRLAAQTVAREVERRVPDAATSRWWKEEREGVFVDFNQNAKDRTVASAYSVRATPDARVSTPLLWDEVADCDPAAFTVDTVPARLAAIGDPWAGMDDAVGELDRLLILAEEMGPPERAPKGTGKRTDGRRQSAMPLIEVARTKTKDEAMAALQTWRDRHPAAAERLEPADVLVDGMRGPSSIWYRIRINLQHVPTGERPQQEELIADYSPWDTYRKR</sequence>
<gene>
    <name evidence="2" type="ORF">MPRM_35230</name>
</gene>
<dbReference type="Proteomes" id="UP000467105">
    <property type="component" value="Chromosome"/>
</dbReference>
<dbReference type="PANTHER" id="PTHR42705:SF3">
    <property type="entry name" value="ATP-DEPENDENT DNA LIGASE"/>
    <property type="match status" value="1"/>
</dbReference>
<dbReference type="InterPro" id="IPR014145">
    <property type="entry name" value="LigD_pol_dom"/>
</dbReference>
<dbReference type="InterPro" id="IPR052171">
    <property type="entry name" value="NHEJ_LigD"/>
</dbReference>
<dbReference type="Pfam" id="PF21686">
    <property type="entry name" value="LigD_Prim-Pol"/>
    <property type="match status" value="1"/>
</dbReference>
<accession>A0A7I7YY08</accession>
<evidence type="ECO:0000313" key="2">
    <source>
        <dbReference type="EMBL" id="BBZ46242.1"/>
    </source>
</evidence>
<dbReference type="Gene3D" id="3.90.920.10">
    <property type="entry name" value="DNA primase, PRIM domain"/>
    <property type="match status" value="1"/>
</dbReference>
<dbReference type="AlphaFoldDB" id="A0A7I7YY08"/>